<gene>
    <name evidence="2" type="ORF">MERR_LOCUS47758</name>
</gene>
<evidence type="ECO:0008006" key="4">
    <source>
        <dbReference type="Google" id="ProtNLM"/>
    </source>
</evidence>
<reference evidence="2" key="1">
    <citation type="submission" date="2020-01" db="EMBL/GenBank/DDBJ databases">
        <authorList>
            <person name="Mishra B."/>
        </authorList>
    </citation>
    <scope>NUCLEOTIDE SEQUENCE [LARGE SCALE GENOMIC DNA]</scope>
</reference>
<feature type="region of interest" description="Disordered" evidence="1">
    <location>
        <begin position="58"/>
        <end position="85"/>
    </location>
</feature>
<name>A0A6D2LJU1_9BRAS</name>
<dbReference type="EMBL" id="CACVBM020001829">
    <property type="protein sequence ID" value="CAA7060522.1"/>
    <property type="molecule type" value="Genomic_DNA"/>
</dbReference>
<comment type="caution">
    <text evidence="2">The sequence shown here is derived from an EMBL/GenBank/DDBJ whole genome shotgun (WGS) entry which is preliminary data.</text>
</comment>
<dbReference type="AlphaFoldDB" id="A0A6D2LJU1"/>
<organism evidence="2 3">
    <name type="scientific">Microthlaspi erraticum</name>
    <dbReference type="NCBI Taxonomy" id="1685480"/>
    <lineage>
        <taxon>Eukaryota</taxon>
        <taxon>Viridiplantae</taxon>
        <taxon>Streptophyta</taxon>
        <taxon>Embryophyta</taxon>
        <taxon>Tracheophyta</taxon>
        <taxon>Spermatophyta</taxon>
        <taxon>Magnoliopsida</taxon>
        <taxon>eudicotyledons</taxon>
        <taxon>Gunneridae</taxon>
        <taxon>Pentapetalae</taxon>
        <taxon>rosids</taxon>
        <taxon>malvids</taxon>
        <taxon>Brassicales</taxon>
        <taxon>Brassicaceae</taxon>
        <taxon>Coluteocarpeae</taxon>
        <taxon>Microthlaspi</taxon>
    </lineage>
</organism>
<evidence type="ECO:0000256" key="1">
    <source>
        <dbReference type="SAM" id="MobiDB-lite"/>
    </source>
</evidence>
<proteinExistence type="predicted"/>
<evidence type="ECO:0000313" key="3">
    <source>
        <dbReference type="Proteomes" id="UP000467841"/>
    </source>
</evidence>
<dbReference type="PANTHER" id="PTHR37234">
    <property type="entry name" value="OS03G0319200 PROTEIN"/>
    <property type="match status" value="1"/>
</dbReference>
<dbReference type="PANTHER" id="PTHR37234:SF1">
    <property type="entry name" value="OS03G0319200 PROTEIN"/>
    <property type="match status" value="1"/>
</dbReference>
<keyword evidence="3" id="KW-1185">Reference proteome</keyword>
<accession>A0A6D2LJU1</accession>
<feature type="region of interest" description="Disordered" evidence="1">
    <location>
        <begin position="1"/>
        <end position="32"/>
    </location>
</feature>
<evidence type="ECO:0000313" key="2">
    <source>
        <dbReference type="EMBL" id="CAA7060522.1"/>
    </source>
</evidence>
<sequence>MKKSKKRENLLSPSSSWRENHNPPRRSPNSSAVSSGCIPGFFNLFLSTFNFSSNRRKSITWGSKKQEQRTVVYASPPKDSSNGVCGGGTVAPPLPRNEGEGDAARVSLVGALEKCDRDLEELRRTIDVIKTSYLLHKKLEDSQATARDNLKFPGTVTGDVVVGAQTQKNTKTTIHETETDTMLSMMNQQDQYYKDNKTYKVNNINLITRPDHYAMHDVISKRTTSTTTTETRATLPMRRVRRSLSLMESVNQVCDDVASGQRREVAKIGLALHDHICRDLIAETVREFAFSGYDYDDDDESSKLSAADSKVCYGGRSGGRHIRRGSTNSLPLDVCRRRLVF</sequence>
<protein>
    <recommendedName>
        <fullName evidence="4">DUF3741 domain-containing protein</fullName>
    </recommendedName>
</protein>
<dbReference type="Proteomes" id="UP000467841">
    <property type="component" value="Unassembled WGS sequence"/>
</dbReference>
<dbReference type="OrthoDB" id="780613at2759"/>